<keyword evidence="2" id="KW-1185">Reference proteome</keyword>
<comment type="caution">
    <text evidence="1">The sequence shown here is derived from an EMBL/GenBank/DDBJ whole genome shotgun (WGS) entry which is preliminary data.</text>
</comment>
<accession>A0A0J9GSD0</accession>
<name>A0A0J9GSD0_9RHOB</name>
<dbReference type="Proteomes" id="UP000037178">
    <property type="component" value="Unassembled WGS sequence"/>
</dbReference>
<dbReference type="InterPro" id="IPR010982">
    <property type="entry name" value="Lambda_DNA-bd_dom_sf"/>
</dbReference>
<proteinExistence type="predicted"/>
<dbReference type="EMBL" id="LFTY01000002">
    <property type="protein sequence ID" value="KMW56398.1"/>
    <property type="molecule type" value="Genomic_DNA"/>
</dbReference>
<gene>
    <name evidence="1" type="ORF">AIOL_001350</name>
</gene>
<dbReference type="InterPro" id="IPR001387">
    <property type="entry name" value="Cro/C1-type_HTH"/>
</dbReference>
<organism evidence="1 2">
    <name type="scientific">Candidatus Rhodobacter oscarellae</name>
    <dbReference type="NCBI Taxonomy" id="1675527"/>
    <lineage>
        <taxon>Bacteria</taxon>
        <taxon>Pseudomonadati</taxon>
        <taxon>Pseudomonadota</taxon>
        <taxon>Alphaproteobacteria</taxon>
        <taxon>Rhodobacterales</taxon>
        <taxon>Rhodobacter group</taxon>
        <taxon>Rhodobacter</taxon>
    </lineage>
</organism>
<sequence>MEMLEERIKSALKAKGVSLSRACREAGVNYKTLHAQLTHGREIPFPTIDKISRYSGLPLEYFSDFRPNVAIRSPEGSSELQQRVAKALEIAVREQSMDMMRAGYSIGTDDVLDWLRANGGVIQDFDGIRQHVDLYHQVIGADYGLRPHQIGTYSLATRSFGAQDEDHYQQIVNGFDKGLIESVVADHMEAASRDYLLSDRAIKVLIAGEHVAVAYRRLIAPVRDVYGNKFNLVFARRIYGSPEMREALEVDRD</sequence>
<dbReference type="SUPFAM" id="SSF47413">
    <property type="entry name" value="lambda repressor-like DNA-binding domains"/>
    <property type="match status" value="1"/>
</dbReference>
<evidence type="ECO:0000313" key="1">
    <source>
        <dbReference type="EMBL" id="KMW56398.1"/>
    </source>
</evidence>
<dbReference type="GO" id="GO:0003677">
    <property type="term" value="F:DNA binding"/>
    <property type="evidence" value="ECO:0007669"/>
    <property type="project" value="InterPro"/>
</dbReference>
<dbReference type="CDD" id="cd00093">
    <property type="entry name" value="HTH_XRE"/>
    <property type="match status" value="1"/>
</dbReference>
<dbReference type="Gene3D" id="1.10.260.40">
    <property type="entry name" value="lambda repressor-like DNA-binding domains"/>
    <property type="match status" value="1"/>
</dbReference>
<dbReference type="PATRIC" id="fig|1675527.3.peg.1434"/>
<reference evidence="1 2" key="1">
    <citation type="submission" date="2015-06" db="EMBL/GenBank/DDBJ databases">
        <title>Draft genome sequence of an Alphaproteobacteria species associated to the Mediterranean sponge Oscarella lobularis.</title>
        <authorList>
            <person name="Jourda C."/>
            <person name="Santini S."/>
            <person name="Claverie J.-M."/>
        </authorList>
    </citation>
    <scope>NUCLEOTIDE SEQUENCE [LARGE SCALE GENOMIC DNA]</scope>
    <source>
        <strain evidence="1">IGS</strain>
    </source>
</reference>
<evidence type="ECO:0000313" key="2">
    <source>
        <dbReference type="Proteomes" id="UP000037178"/>
    </source>
</evidence>
<dbReference type="AlphaFoldDB" id="A0A0J9GSD0"/>
<protein>
    <submittedName>
        <fullName evidence="1">Uncharacterized protein</fullName>
    </submittedName>
</protein>